<dbReference type="PRINTS" id="PR01438">
    <property type="entry name" value="UNVRSLSTRESS"/>
</dbReference>
<dbReference type="PANTHER" id="PTHR46268">
    <property type="entry name" value="STRESS RESPONSE PROTEIN NHAX"/>
    <property type="match status" value="1"/>
</dbReference>
<keyword evidence="4" id="KW-1185">Reference proteome</keyword>
<dbReference type="Gene3D" id="3.40.50.620">
    <property type="entry name" value="HUPs"/>
    <property type="match status" value="1"/>
</dbReference>
<dbReference type="PANTHER" id="PTHR46268:SF6">
    <property type="entry name" value="UNIVERSAL STRESS PROTEIN UP12"/>
    <property type="match status" value="1"/>
</dbReference>
<evidence type="ECO:0000259" key="2">
    <source>
        <dbReference type="Pfam" id="PF00582"/>
    </source>
</evidence>
<dbReference type="InterPro" id="IPR006015">
    <property type="entry name" value="Universal_stress_UspA"/>
</dbReference>
<protein>
    <submittedName>
        <fullName evidence="3">Universal stress protein</fullName>
    </submittedName>
</protein>
<evidence type="ECO:0000256" key="1">
    <source>
        <dbReference type="ARBA" id="ARBA00008791"/>
    </source>
</evidence>
<evidence type="ECO:0000313" key="3">
    <source>
        <dbReference type="EMBL" id="GAA2100860.1"/>
    </source>
</evidence>
<feature type="domain" description="UspA" evidence="2">
    <location>
        <begin position="2"/>
        <end position="130"/>
    </location>
</feature>
<proteinExistence type="inferred from homology"/>
<comment type="similarity">
    <text evidence="1">Belongs to the universal stress protein A family.</text>
</comment>
<gene>
    <name evidence="3" type="ORF">GCM10009823_23480</name>
</gene>
<dbReference type="EMBL" id="BAAAPZ010000008">
    <property type="protein sequence ID" value="GAA2100860.1"/>
    <property type="molecule type" value="Genomic_DNA"/>
</dbReference>
<dbReference type="RefSeq" id="WP_344337398.1">
    <property type="nucleotide sequence ID" value="NZ_BAAAPZ010000008.1"/>
</dbReference>
<dbReference type="InterPro" id="IPR014729">
    <property type="entry name" value="Rossmann-like_a/b/a_fold"/>
</dbReference>
<dbReference type="InterPro" id="IPR006016">
    <property type="entry name" value="UspA"/>
</dbReference>
<accession>A0ABN2WX46</accession>
<reference evidence="3 4" key="1">
    <citation type="journal article" date="2019" name="Int. J. Syst. Evol. Microbiol.">
        <title>The Global Catalogue of Microorganisms (GCM) 10K type strain sequencing project: providing services to taxonomists for standard genome sequencing and annotation.</title>
        <authorList>
            <consortium name="The Broad Institute Genomics Platform"/>
            <consortium name="The Broad Institute Genome Sequencing Center for Infectious Disease"/>
            <person name="Wu L."/>
            <person name="Ma J."/>
        </authorList>
    </citation>
    <scope>NUCLEOTIDE SEQUENCE [LARGE SCALE GENOMIC DNA]</scope>
    <source>
        <strain evidence="3 4">JCM 15900</strain>
    </source>
</reference>
<sequence length="131" mass="14127">MTILVGFTPKPQGHAAVAFAVQEAKLRDERLLVVNAGLGQQVIEEPGIAKKDELDQLRATLDESGVEFELRQNLRGNDSAEELLALEREDPSISMIVIGSRKRSAVGKLIMGSTAQRVILGAEVPVVSVKP</sequence>
<name>A0ABN2WX46_9MICO</name>
<dbReference type="Proteomes" id="UP001500984">
    <property type="component" value="Unassembled WGS sequence"/>
</dbReference>
<dbReference type="Pfam" id="PF00582">
    <property type="entry name" value="Usp"/>
    <property type="match status" value="1"/>
</dbReference>
<evidence type="ECO:0000313" key="4">
    <source>
        <dbReference type="Proteomes" id="UP001500984"/>
    </source>
</evidence>
<dbReference type="CDD" id="cd00293">
    <property type="entry name" value="USP-like"/>
    <property type="match status" value="1"/>
</dbReference>
<organism evidence="3 4">
    <name type="scientific">Brevibacterium salitolerans</name>
    <dbReference type="NCBI Taxonomy" id="1403566"/>
    <lineage>
        <taxon>Bacteria</taxon>
        <taxon>Bacillati</taxon>
        <taxon>Actinomycetota</taxon>
        <taxon>Actinomycetes</taxon>
        <taxon>Micrococcales</taxon>
        <taxon>Brevibacteriaceae</taxon>
        <taxon>Brevibacterium</taxon>
    </lineage>
</organism>
<dbReference type="SUPFAM" id="SSF52402">
    <property type="entry name" value="Adenine nucleotide alpha hydrolases-like"/>
    <property type="match status" value="1"/>
</dbReference>
<comment type="caution">
    <text evidence="3">The sequence shown here is derived from an EMBL/GenBank/DDBJ whole genome shotgun (WGS) entry which is preliminary data.</text>
</comment>